<dbReference type="Pfam" id="PF07727">
    <property type="entry name" value="RVT_2"/>
    <property type="match status" value="1"/>
</dbReference>
<dbReference type="SUPFAM" id="SSF56672">
    <property type="entry name" value="DNA/RNA polymerases"/>
    <property type="match status" value="1"/>
</dbReference>
<reference evidence="2" key="1">
    <citation type="journal article" date="2012" name="Nat. Biotechnol.">
        <title>Draft genome sequence of pigeonpea (Cajanus cajan), an orphan legume crop of resource-poor farmers.</title>
        <authorList>
            <person name="Varshney R.K."/>
            <person name="Chen W."/>
            <person name="Li Y."/>
            <person name="Bharti A.K."/>
            <person name="Saxena R.K."/>
            <person name="Schlueter J.A."/>
            <person name="Donoghue M.T."/>
            <person name="Azam S."/>
            <person name="Fan G."/>
            <person name="Whaley A.M."/>
            <person name="Farmer A.D."/>
            <person name="Sheridan J."/>
            <person name="Iwata A."/>
            <person name="Tuteja R."/>
            <person name="Penmetsa R.V."/>
            <person name="Wu W."/>
            <person name="Upadhyaya H.D."/>
            <person name="Yang S.P."/>
            <person name="Shah T."/>
            <person name="Saxena K.B."/>
            <person name="Michael T."/>
            <person name="McCombie W.R."/>
            <person name="Yang B."/>
            <person name="Zhang G."/>
            <person name="Yang H."/>
            <person name="Wang J."/>
            <person name="Spillane C."/>
            <person name="Cook D.R."/>
            <person name="May G.D."/>
            <person name="Xu X."/>
            <person name="Jackson S.A."/>
        </authorList>
    </citation>
    <scope>NUCLEOTIDE SEQUENCE [LARGE SCALE GENOMIC DNA]</scope>
</reference>
<dbReference type="Gramene" id="C.cajan_40929.t">
    <property type="protein sequence ID" value="C.cajan_40929.t.cds1"/>
    <property type="gene ID" value="C.cajan_40929"/>
</dbReference>
<evidence type="ECO:0000313" key="3">
    <source>
        <dbReference type="Proteomes" id="UP000075243"/>
    </source>
</evidence>
<dbReference type="AlphaFoldDB" id="A0A151R4M0"/>
<dbReference type="OMA" id="QAGREWF"/>
<dbReference type="InterPro" id="IPR013103">
    <property type="entry name" value="RVT_2"/>
</dbReference>
<proteinExistence type="predicted"/>
<dbReference type="PANTHER" id="PTHR11439:SF463">
    <property type="entry name" value="REVERSE TRANSCRIPTASE TY1_COPIA-TYPE DOMAIN-CONTAINING PROTEIN"/>
    <property type="match status" value="1"/>
</dbReference>
<sequence length="287" mass="32000">MVAPPGLSSIQPRQVCKLRKALYGLKQAGREWFAKLSFFLLSVGYTQSMNDHSLFINSSEGSFTALLVYVDNIILTGNDKEEIDRIKQALDDTFKIKDLGNLRYFLGLEVARSKKGITVNQRKYALELLSEAGLLACKPASTPIDNVAKLSSTKGEPFRDVLAYRRLIGRLIYLTNTRPDIVFSVQQLAQFLAKPTMFHYTASIRILKYIKGAPSLGLFFPSNSIPHIKAYCDSDWATCGDSRKSVTGFSIYLGNSLISWKSKKQNTTSKSSCEVEYKAMASSTCEI</sequence>
<dbReference type="CDD" id="cd09272">
    <property type="entry name" value="RNase_HI_RT_Ty1"/>
    <property type="match status" value="1"/>
</dbReference>
<feature type="domain" description="Reverse transcriptase Ty1/copia-type" evidence="1">
    <location>
        <begin position="1"/>
        <end position="144"/>
    </location>
</feature>
<accession>A0A151R4M0</accession>
<evidence type="ECO:0000259" key="1">
    <source>
        <dbReference type="Pfam" id="PF07727"/>
    </source>
</evidence>
<dbReference type="InterPro" id="IPR043502">
    <property type="entry name" value="DNA/RNA_pol_sf"/>
</dbReference>
<gene>
    <name evidence="2" type="ORF">KK1_041318</name>
</gene>
<organism evidence="2 3">
    <name type="scientific">Cajanus cajan</name>
    <name type="common">Pigeon pea</name>
    <name type="synonym">Cajanus indicus</name>
    <dbReference type="NCBI Taxonomy" id="3821"/>
    <lineage>
        <taxon>Eukaryota</taxon>
        <taxon>Viridiplantae</taxon>
        <taxon>Streptophyta</taxon>
        <taxon>Embryophyta</taxon>
        <taxon>Tracheophyta</taxon>
        <taxon>Spermatophyta</taxon>
        <taxon>Magnoliopsida</taxon>
        <taxon>eudicotyledons</taxon>
        <taxon>Gunneridae</taxon>
        <taxon>Pentapetalae</taxon>
        <taxon>rosids</taxon>
        <taxon>fabids</taxon>
        <taxon>Fabales</taxon>
        <taxon>Fabaceae</taxon>
        <taxon>Papilionoideae</taxon>
        <taxon>50 kb inversion clade</taxon>
        <taxon>NPAAA clade</taxon>
        <taxon>indigoferoid/millettioid clade</taxon>
        <taxon>Phaseoleae</taxon>
        <taxon>Cajanus</taxon>
    </lineage>
</organism>
<dbReference type="EMBL" id="KQ484099">
    <property type="protein sequence ID" value="KYP37487.1"/>
    <property type="molecule type" value="Genomic_DNA"/>
</dbReference>
<dbReference type="Proteomes" id="UP000075243">
    <property type="component" value="Unassembled WGS sequence"/>
</dbReference>
<protein>
    <recommendedName>
        <fullName evidence="1">Reverse transcriptase Ty1/copia-type domain-containing protein</fullName>
    </recommendedName>
</protein>
<name>A0A151R4M0_CAJCA</name>
<dbReference type="PANTHER" id="PTHR11439">
    <property type="entry name" value="GAG-POL-RELATED RETROTRANSPOSON"/>
    <property type="match status" value="1"/>
</dbReference>
<evidence type="ECO:0000313" key="2">
    <source>
        <dbReference type="EMBL" id="KYP37487.1"/>
    </source>
</evidence>
<keyword evidence="3" id="KW-1185">Reference proteome</keyword>